<evidence type="ECO:0000256" key="1">
    <source>
        <dbReference type="ARBA" id="ARBA00004567"/>
    </source>
</evidence>
<comment type="similarity">
    <text evidence="2 9">Belongs to the nucleoporin Nup85 family.</text>
</comment>
<dbReference type="GO" id="GO:0031965">
    <property type="term" value="C:nuclear membrane"/>
    <property type="evidence" value="ECO:0007669"/>
    <property type="project" value="UniProtKB-UniRule"/>
</dbReference>
<evidence type="ECO:0000256" key="7">
    <source>
        <dbReference type="ARBA" id="ARBA00023132"/>
    </source>
</evidence>
<dbReference type="PANTHER" id="PTHR13373:SF21">
    <property type="entry name" value="NUCLEAR PORE COMPLEX PROTEIN NUP85"/>
    <property type="match status" value="1"/>
</dbReference>
<dbReference type="GO" id="GO:0017056">
    <property type="term" value="F:structural constituent of nuclear pore"/>
    <property type="evidence" value="ECO:0007669"/>
    <property type="project" value="TreeGrafter"/>
</dbReference>
<reference evidence="10" key="1">
    <citation type="journal article" date="2019" name="Nat. Commun.">
        <title>Genome-wide association mapping of date palm fruit traits.</title>
        <authorList>
            <person name="Hazzouri K.M."/>
            <person name="Gros-Balthazard M."/>
            <person name="Flowers J.M."/>
            <person name="Copetti D."/>
            <person name="Lemansour A."/>
            <person name="Lebrun M."/>
            <person name="Masmoudi K."/>
            <person name="Ferrand S."/>
            <person name="Dhar M.I."/>
            <person name="Fresquez Z.A."/>
            <person name="Rosas U."/>
            <person name="Zhang J."/>
            <person name="Talag J."/>
            <person name="Lee S."/>
            <person name="Kudrna D."/>
            <person name="Powell R.F."/>
            <person name="Leitch I.J."/>
            <person name="Krueger R.R."/>
            <person name="Wing R.A."/>
            <person name="Amiri K.M.A."/>
            <person name="Purugganan M.D."/>
        </authorList>
    </citation>
    <scope>NUCLEOTIDE SEQUENCE [LARGE SCALE GENOMIC DNA]</scope>
    <source>
        <strain evidence="10">cv. Khalas</strain>
    </source>
</reference>
<evidence type="ECO:0000256" key="3">
    <source>
        <dbReference type="ARBA" id="ARBA00022448"/>
    </source>
</evidence>
<keyword evidence="4 9" id="KW-0509">mRNA transport</keyword>
<dbReference type="GO" id="GO:0031080">
    <property type="term" value="C:nuclear pore outer ring"/>
    <property type="evidence" value="ECO:0007669"/>
    <property type="project" value="TreeGrafter"/>
</dbReference>
<name>A0A8B7D182_PHODC</name>
<evidence type="ECO:0000256" key="8">
    <source>
        <dbReference type="ARBA" id="ARBA00023242"/>
    </source>
</evidence>
<reference evidence="11" key="2">
    <citation type="submission" date="2025-08" db="UniProtKB">
        <authorList>
            <consortium name="RefSeq"/>
        </authorList>
    </citation>
    <scope>IDENTIFICATION</scope>
    <source>
        <tissue evidence="11">Young leaves</tissue>
    </source>
</reference>
<keyword evidence="9" id="KW-0472">Membrane</keyword>
<keyword evidence="5 9" id="KW-0653">Protein transport</keyword>
<evidence type="ECO:0000256" key="6">
    <source>
        <dbReference type="ARBA" id="ARBA00023010"/>
    </source>
</evidence>
<dbReference type="GO" id="GO:0006606">
    <property type="term" value="P:protein import into nucleus"/>
    <property type="evidence" value="ECO:0007669"/>
    <property type="project" value="TreeGrafter"/>
</dbReference>
<evidence type="ECO:0000256" key="5">
    <source>
        <dbReference type="ARBA" id="ARBA00022927"/>
    </source>
</evidence>
<keyword evidence="7 9" id="KW-0906">Nuclear pore complex</keyword>
<protein>
    <recommendedName>
        <fullName evidence="9">Nuclear pore complex protein Nup85</fullName>
    </recommendedName>
</protein>
<sequence>MPGLASDPGDSLVPFPPDVRDPVVYPVRHGVNAPIFRVYVSWTRGNLLQVACLRPPEADPAGGEEDEVSDEEIGGKIVEVKLGAGDGEISEAQRRRIAYGSVPAFALLQSRKNSLAAMSRMSASSIRTEWWEHVLDYSHHISDLLGNPMLPSSTVIEDPETVMQPHEEPTRLKAAWQLMEIFYVDKLSLTWLPERLVDWLADYDSLLTRTETTIHSKLAGLQKRLVNLQVVEDDPEYWEVMSLALAVGWLDTVVKLLRLHGSYQLDQLGSRETENGLVEAVAVLVSTMPRMRPHLPTGRLGQCYKTKPEFIKAWEKWRGHISKLDSSAFWVQCSHRQTREGLRNLLQIMLGKVSNLTSATCHWMELFISHFLYIRPFTMGLEGFHSLSQKCMQLRPSSSSSGLMCLLIGILGENPEVVLAECSKTFGPWMVVHAMELLTADNGHADILLHEERYNLGDISIEELHRLVYAQVLSSHPLTWQIAPTYLASCPKQGLGLLEILLYKQPVQHYQMILKNLEICRLYELENISSSIMKIAGTYHWKHGRKGSGVYWLQQARDEVRLNKIAQQLFEYIGKSISDDSFKQWEGLIELLGSQVGTAGGLEFLHKYRDFKRSLQQVQDGSSVDAARQTMESLIQLMKNPSTPQRFWLPLLHDSVKLLHWKAQPLLTVSETNLLLNKLQELSMAKLCPDFCEPNLPPEALSSVRLALATNLGRAILEEC</sequence>
<dbReference type="OrthoDB" id="17644at2759"/>
<keyword evidence="6 9" id="KW-0811">Translocation</keyword>
<organism evidence="10 11">
    <name type="scientific">Phoenix dactylifera</name>
    <name type="common">Date palm</name>
    <dbReference type="NCBI Taxonomy" id="42345"/>
    <lineage>
        <taxon>Eukaryota</taxon>
        <taxon>Viridiplantae</taxon>
        <taxon>Streptophyta</taxon>
        <taxon>Embryophyta</taxon>
        <taxon>Tracheophyta</taxon>
        <taxon>Spermatophyta</taxon>
        <taxon>Magnoliopsida</taxon>
        <taxon>Liliopsida</taxon>
        <taxon>Arecaceae</taxon>
        <taxon>Coryphoideae</taxon>
        <taxon>Phoeniceae</taxon>
        <taxon>Phoenix</taxon>
    </lineage>
</organism>
<dbReference type="GO" id="GO:0006406">
    <property type="term" value="P:mRNA export from nucleus"/>
    <property type="evidence" value="ECO:0007669"/>
    <property type="project" value="TreeGrafter"/>
</dbReference>
<dbReference type="GO" id="GO:0045893">
    <property type="term" value="P:positive regulation of DNA-templated transcription"/>
    <property type="evidence" value="ECO:0007669"/>
    <property type="project" value="TreeGrafter"/>
</dbReference>
<dbReference type="GeneID" id="103722018"/>
<dbReference type="PANTHER" id="PTHR13373">
    <property type="entry name" value="FROUNT PROTEIN-RELATED"/>
    <property type="match status" value="1"/>
</dbReference>
<accession>A0A8B7D182</accession>
<evidence type="ECO:0000256" key="2">
    <source>
        <dbReference type="ARBA" id="ARBA00005573"/>
    </source>
</evidence>
<keyword evidence="8 9" id="KW-0539">Nucleus</keyword>
<dbReference type="InterPro" id="IPR011502">
    <property type="entry name" value="Nucleoporin_Nup85"/>
</dbReference>
<dbReference type="AlphaFoldDB" id="A0A8B7D182"/>
<evidence type="ECO:0000256" key="9">
    <source>
        <dbReference type="RuleBase" id="RU365073"/>
    </source>
</evidence>
<evidence type="ECO:0000256" key="4">
    <source>
        <dbReference type="ARBA" id="ARBA00022816"/>
    </source>
</evidence>
<dbReference type="KEGG" id="pda:103722018"/>
<comment type="function">
    <text evidence="9">Functions as a component of the nuclear pore complex (NPC).</text>
</comment>
<dbReference type="Proteomes" id="UP000228380">
    <property type="component" value="Chromosome 11"/>
</dbReference>
<dbReference type="RefSeq" id="XP_008810655.2">
    <property type="nucleotide sequence ID" value="XM_008812433.4"/>
</dbReference>
<gene>
    <name evidence="11" type="primary">LOC103722018</name>
</gene>
<comment type="subcellular location">
    <subcellularLocation>
        <location evidence="1 9">Nucleus</location>
        <location evidence="1 9">Nuclear pore complex</location>
    </subcellularLocation>
</comment>
<evidence type="ECO:0000313" key="11">
    <source>
        <dbReference type="RefSeq" id="XP_008810655.2"/>
    </source>
</evidence>
<dbReference type="Pfam" id="PF07575">
    <property type="entry name" value="Nucleopor_Nup85"/>
    <property type="match status" value="1"/>
</dbReference>
<evidence type="ECO:0000313" key="10">
    <source>
        <dbReference type="Proteomes" id="UP000228380"/>
    </source>
</evidence>
<keyword evidence="10" id="KW-1185">Reference proteome</keyword>
<proteinExistence type="inferred from homology"/>
<keyword evidence="3 9" id="KW-0813">Transport</keyword>
<comment type="subunit">
    <text evidence="9">Component of the nuclear pore complex (NPC).</text>
</comment>